<dbReference type="Gene3D" id="1.10.1200.10">
    <property type="entry name" value="ACP-like"/>
    <property type="match status" value="1"/>
</dbReference>
<dbReference type="SMART" id="SM00823">
    <property type="entry name" value="PKS_PP"/>
    <property type="match status" value="1"/>
</dbReference>
<comment type="caution">
    <text evidence="5">The sequence shown here is derived from an EMBL/GenBank/DDBJ whole genome shotgun (WGS) entry which is preliminary data.</text>
</comment>
<feature type="domain" description="Carrier" evidence="4">
    <location>
        <begin position="990"/>
        <end position="1064"/>
    </location>
</feature>
<evidence type="ECO:0000256" key="2">
    <source>
        <dbReference type="ARBA" id="ARBA00022553"/>
    </source>
</evidence>
<dbReference type="CDD" id="cd19531">
    <property type="entry name" value="LCL_NRPS-like"/>
    <property type="match status" value="1"/>
</dbReference>
<dbReference type="InterPro" id="IPR023213">
    <property type="entry name" value="CAT-like_dom_sf"/>
</dbReference>
<sequence>MNLRLQLLRQRLGEPAHGRTSLPKRPDAETAPLSAAQSRMWLHQNLNPASSAYNVCIRMDLTGALEEDKLIAALQAVVARHEVLRTTYPAGPDGKPYQRIHQALPPSIAVLDEGEPQEIARRLARQPFDLAQSGPLRAAILRPKCPTGRSATPQTWVLTISVHHIVWDGGCFGIFSRDLSLAYQGLAASPLEVQVADIAFQEQQQEIKASANLTAQLDYWRKALSPLPPVLPLPMQHLPGPQTDEHAERLDRVMPPACATGLRAAATALRSTPFAVFMAAYALLLNRWTGVSDITIGTMVANRHVPGSGDLIGNFGNTVLLRLDLSNKANFRALVAHATEVISGALSHGEISFEALVSDLQPPREAGHGFFTDTLGLFLDRDIQGPQLPGTNVTWENIFNHASPFALTFQGFLTGEKLQVEATYKTALFSSAVIDSMLQHLEAILMRAIEQPEAALAAVARLPANQSDRLATLSAGAEVDLSGLLVLERWRHHVAGRGSDVALVHNGQTFTYGTLEARINRLAASMMERGLKPQDVVAVSVTRSPVTLIAPLAIWKCGAIFLPLDPTHPETRRDGLMREAGARLLIADAPLSDNTIATVLTSEILAGDGTEHPDSGHRPAPLETAYIGFTSGSTGRPKAVCISHLALQGRTVWAPAVFPGGKGGKRLAKTAPTAIDAIAEVCEAIVTGEALVLATDAEARDAVALAGLLKTHGIGHMMAVPGLIEAAAIAAPDSLSQADRIISTGEPLLPGTATAVYRAAAGVPLHNSYGCTETTGDVAFGPVSVADVEQGTAPIGTPLPGSRCHILGADLQPMPPGALGELYVESPQLTTGYLNQTGLTASRFIANPFGEGSRLYRTGDLARWRQDGRLELAGRADDQVNIRGHRVEPGEVVKHLLSLPAVREAAVVARTAGSSTELIAYVSGDGLGEADGVSLRETLAQSLPGPLVPAEVVVLAALPRLPGGKIDKQRLQKEYGAKDQGAKIATAKRAPASEQERVLTALLGELLRRDDIGPEDNFFALGGDSLLAVSFAARAHAAGVSFPAAGIFQHPTIAQIAARWPAKAAEPAKAEATRTEPTRTAQLSPQVHRFRLSNLNPTSFVTWQVLGKRMEAAALQKALAETVDRTASLQLALSMRGRLWRAEQASAKPEVLTVETDDLAELLAKAQTGLDLTKGRGIVGVITPARTLLVAHAALIDGLSLQRLGRLIEGKAPIDPQAPHTDTTQALDWQTLLDQGAESPWWIGPDHALQAGPVTRLTLRMKKNLPAEGVVQRVTRSALAALARFGERDFIIADVEVEPETPGPLVSMPMALRASQPLIWPDPSHYLAFLTQRRPVAGGPGVLLRRSLADGEADAALSSGTEPPRGADRLYHLVLGWQAEDGTVRLEARSADAALAEAALTAWREEISYLI</sequence>
<dbReference type="InterPro" id="IPR001242">
    <property type="entry name" value="Condensation_dom"/>
</dbReference>
<protein>
    <submittedName>
        <fullName evidence="5">Amino acid adenylation domain-containing protein</fullName>
    </submittedName>
</protein>
<keyword evidence="1" id="KW-0596">Phosphopantetheine</keyword>
<proteinExistence type="predicted"/>
<dbReference type="Pfam" id="PF00501">
    <property type="entry name" value="AMP-binding"/>
    <property type="match status" value="1"/>
</dbReference>
<dbReference type="Pfam" id="PF00550">
    <property type="entry name" value="PP-binding"/>
    <property type="match status" value="1"/>
</dbReference>
<dbReference type="CDD" id="cd05930">
    <property type="entry name" value="A_NRPS"/>
    <property type="match status" value="1"/>
</dbReference>
<dbReference type="RefSeq" id="WP_307159882.1">
    <property type="nucleotide sequence ID" value="NZ_JAUSWH010000018.1"/>
</dbReference>
<dbReference type="SUPFAM" id="SSF56801">
    <property type="entry name" value="Acetyl-CoA synthetase-like"/>
    <property type="match status" value="1"/>
</dbReference>
<evidence type="ECO:0000313" key="6">
    <source>
        <dbReference type="Proteomes" id="UP001235269"/>
    </source>
</evidence>
<dbReference type="EMBL" id="JAUSWH010000018">
    <property type="protein sequence ID" value="MDQ0457780.1"/>
    <property type="molecule type" value="Genomic_DNA"/>
</dbReference>
<dbReference type="InterPro" id="IPR042099">
    <property type="entry name" value="ANL_N_sf"/>
</dbReference>
<dbReference type="Gene3D" id="3.30.300.30">
    <property type="match status" value="1"/>
</dbReference>
<dbReference type="InterPro" id="IPR020806">
    <property type="entry name" value="PKS_PP-bd"/>
</dbReference>
<dbReference type="PANTHER" id="PTHR45527">
    <property type="entry name" value="NONRIBOSOMAL PEPTIDE SYNTHETASE"/>
    <property type="match status" value="1"/>
</dbReference>
<evidence type="ECO:0000313" key="5">
    <source>
        <dbReference type="EMBL" id="MDQ0457780.1"/>
    </source>
</evidence>
<dbReference type="PANTHER" id="PTHR45527:SF1">
    <property type="entry name" value="FATTY ACID SYNTHASE"/>
    <property type="match status" value="1"/>
</dbReference>
<dbReference type="Gene3D" id="3.40.50.12780">
    <property type="entry name" value="N-terminal domain of ligase-like"/>
    <property type="match status" value="1"/>
</dbReference>
<evidence type="ECO:0000256" key="1">
    <source>
        <dbReference type="ARBA" id="ARBA00022450"/>
    </source>
</evidence>
<dbReference type="InterPro" id="IPR000873">
    <property type="entry name" value="AMP-dep_synth/lig_dom"/>
</dbReference>
<evidence type="ECO:0000256" key="3">
    <source>
        <dbReference type="SAM" id="MobiDB-lite"/>
    </source>
</evidence>
<keyword evidence="6" id="KW-1185">Reference proteome</keyword>
<dbReference type="Gene3D" id="3.30.559.30">
    <property type="entry name" value="Nonribosomal peptide synthetase, condensation domain"/>
    <property type="match status" value="1"/>
</dbReference>
<dbReference type="PROSITE" id="PS50075">
    <property type="entry name" value="CARRIER"/>
    <property type="match status" value="1"/>
</dbReference>
<dbReference type="InterPro" id="IPR036736">
    <property type="entry name" value="ACP-like_sf"/>
</dbReference>
<dbReference type="Pfam" id="PF00668">
    <property type="entry name" value="Condensation"/>
    <property type="match status" value="1"/>
</dbReference>
<gene>
    <name evidence="5" type="ORF">QO005_004138</name>
</gene>
<organism evidence="5 6">
    <name type="scientific">Rhizobium paknamense</name>
    <dbReference type="NCBI Taxonomy" id="1206817"/>
    <lineage>
        <taxon>Bacteria</taxon>
        <taxon>Pseudomonadati</taxon>
        <taxon>Pseudomonadota</taxon>
        <taxon>Alphaproteobacteria</taxon>
        <taxon>Hyphomicrobiales</taxon>
        <taxon>Rhizobiaceae</taxon>
        <taxon>Rhizobium/Agrobacterium group</taxon>
        <taxon>Rhizobium</taxon>
    </lineage>
</organism>
<accession>A0ABU0IHP4</accession>
<evidence type="ECO:0000259" key="4">
    <source>
        <dbReference type="PROSITE" id="PS50075"/>
    </source>
</evidence>
<dbReference type="InterPro" id="IPR020845">
    <property type="entry name" value="AMP-binding_CS"/>
</dbReference>
<dbReference type="PROSITE" id="PS00455">
    <property type="entry name" value="AMP_BINDING"/>
    <property type="match status" value="1"/>
</dbReference>
<reference evidence="5 6" key="1">
    <citation type="submission" date="2023-07" db="EMBL/GenBank/DDBJ databases">
        <title>Genomic Encyclopedia of Type Strains, Phase IV (KMG-IV): sequencing the most valuable type-strain genomes for metagenomic binning, comparative biology and taxonomic classification.</title>
        <authorList>
            <person name="Goeker M."/>
        </authorList>
    </citation>
    <scope>NUCLEOTIDE SEQUENCE [LARGE SCALE GENOMIC DNA]</scope>
    <source>
        <strain evidence="5 6">DSM 100301</strain>
    </source>
</reference>
<dbReference type="InterPro" id="IPR045851">
    <property type="entry name" value="AMP-bd_C_sf"/>
</dbReference>
<dbReference type="Gene3D" id="3.30.559.10">
    <property type="entry name" value="Chloramphenicol acetyltransferase-like domain"/>
    <property type="match status" value="2"/>
</dbReference>
<feature type="region of interest" description="Disordered" evidence="3">
    <location>
        <begin position="10"/>
        <end position="36"/>
    </location>
</feature>
<name>A0ABU0IHP4_9HYPH</name>
<dbReference type="NCBIfam" id="TIGR01733">
    <property type="entry name" value="AA-adenyl-dom"/>
    <property type="match status" value="1"/>
</dbReference>
<dbReference type="SUPFAM" id="SSF47336">
    <property type="entry name" value="ACP-like"/>
    <property type="match status" value="1"/>
</dbReference>
<dbReference type="InterPro" id="IPR009081">
    <property type="entry name" value="PP-bd_ACP"/>
</dbReference>
<dbReference type="Proteomes" id="UP001235269">
    <property type="component" value="Unassembled WGS sequence"/>
</dbReference>
<dbReference type="SUPFAM" id="SSF52777">
    <property type="entry name" value="CoA-dependent acyltransferases"/>
    <property type="match status" value="3"/>
</dbReference>
<dbReference type="InterPro" id="IPR010071">
    <property type="entry name" value="AA_adenyl_dom"/>
</dbReference>
<keyword evidence="2" id="KW-0597">Phosphoprotein</keyword>